<dbReference type="PANTHER" id="PTHR43519:SF1">
    <property type="entry name" value="ATP-DEPENDENT RNA HELICASE HRPB"/>
    <property type="match status" value="1"/>
</dbReference>
<dbReference type="SMART" id="SM00847">
    <property type="entry name" value="HA2"/>
    <property type="match status" value="1"/>
</dbReference>
<evidence type="ECO:0000256" key="2">
    <source>
        <dbReference type="ARBA" id="ARBA00022741"/>
    </source>
</evidence>
<dbReference type="OrthoDB" id="9805617at2"/>
<keyword evidence="5" id="KW-0067">ATP-binding</keyword>
<dbReference type="InterPro" id="IPR001650">
    <property type="entry name" value="Helicase_C-like"/>
</dbReference>
<dbReference type="GO" id="GO:0016787">
    <property type="term" value="F:hydrolase activity"/>
    <property type="evidence" value="ECO:0007669"/>
    <property type="project" value="UniProtKB-KW"/>
</dbReference>
<dbReference type="InterPro" id="IPR002464">
    <property type="entry name" value="DNA/RNA_helicase_DEAH_CS"/>
</dbReference>
<feature type="domain" description="Helicase ATP-binding" evidence="7">
    <location>
        <begin position="14"/>
        <end position="177"/>
    </location>
</feature>
<dbReference type="InterPro" id="IPR011545">
    <property type="entry name" value="DEAD/DEAH_box_helicase_dom"/>
</dbReference>
<feature type="region of interest" description="Disordered" evidence="6">
    <location>
        <begin position="791"/>
        <end position="818"/>
    </location>
</feature>
<dbReference type="PROSITE" id="PS51194">
    <property type="entry name" value="HELICASE_CTER"/>
    <property type="match status" value="1"/>
</dbReference>
<dbReference type="PIRSF" id="PIRSF005496">
    <property type="entry name" value="ATP_hel_hrpB"/>
    <property type="match status" value="1"/>
</dbReference>
<dbReference type="SMART" id="SM00490">
    <property type="entry name" value="HELICc"/>
    <property type="match status" value="1"/>
</dbReference>
<evidence type="ECO:0000259" key="8">
    <source>
        <dbReference type="PROSITE" id="PS51194"/>
    </source>
</evidence>
<dbReference type="GO" id="GO:0003724">
    <property type="term" value="F:RNA helicase activity"/>
    <property type="evidence" value="ECO:0007669"/>
    <property type="project" value="UniProtKB-EC"/>
</dbReference>
<keyword evidence="10" id="KW-1185">Reference proteome</keyword>
<evidence type="ECO:0000256" key="1">
    <source>
        <dbReference type="ARBA" id="ARBA00012552"/>
    </source>
</evidence>
<evidence type="ECO:0000313" key="9">
    <source>
        <dbReference type="EMBL" id="TXC74195.1"/>
    </source>
</evidence>
<evidence type="ECO:0000256" key="5">
    <source>
        <dbReference type="ARBA" id="ARBA00022840"/>
    </source>
</evidence>
<dbReference type="PROSITE" id="PS00690">
    <property type="entry name" value="DEAH_ATP_HELICASE"/>
    <property type="match status" value="1"/>
</dbReference>
<dbReference type="Gene3D" id="1.20.120.1080">
    <property type="match status" value="1"/>
</dbReference>
<dbReference type="CDD" id="cd18791">
    <property type="entry name" value="SF2_C_RHA"/>
    <property type="match status" value="1"/>
</dbReference>
<dbReference type="PROSITE" id="PS51192">
    <property type="entry name" value="HELICASE_ATP_BIND_1"/>
    <property type="match status" value="1"/>
</dbReference>
<dbReference type="GO" id="GO:0005524">
    <property type="term" value="F:ATP binding"/>
    <property type="evidence" value="ECO:0007669"/>
    <property type="project" value="UniProtKB-KW"/>
</dbReference>
<dbReference type="Pfam" id="PF04408">
    <property type="entry name" value="WHD_HA2"/>
    <property type="match status" value="1"/>
</dbReference>
<dbReference type="InterPro" id="IPR048333">
    <property type="entry name" value="HA2_WH"/>
</dbReference>
<dbReference type="NCBIfam" id="TIGR01970">
    <property type="entry name" value="DEAH_box_HrpB"/>
    <property type="match status" value="1"/>
</dbReference>
<sequence length="818" mass="86610">MTRLPVEDALPRLLATLSDRSNAVLIAPPGAGKTTMAAPALLDEPWCTGEVLLLSPRRLAARAAAERIADLAGSRLGDLVGYATRLDSKRSAATRLTVMTQGIFRNRVAADPELPGVSAVLFDEVHERSIDGDFGLALALDAQAGLRPDLRLIAMSATLDGARFAALMAEDDHGAAPLIESAGRSHPLTIRYAGRRAEERIEDAVARAVREALSDHDGDILAFLPGVREIDRTAERLTGRVGGVAIHPLHGQCDPAAQRAAIRRAPDGARKIVLATSIAETSITIDGLRIVIDSGLSRRARFDRAAGVTRLVTERVSAAAATQRAGRAARQAPGIAIRLWEEAATAGLAAYDPPEILESDLAPLLLDCAASGIGDPASLRWIDAPPAAGLTEARKRLVAIGALDSDGRITPHGRAIARLPLPPAVAHMVVVAARQGQSALAAEIAVLLAEQRLGGRDCDIETRLTRWRRERGRAADAARALARRIEKLAGPGETRGDPMSIGALVATAFPDRVARRGGGDGSRWTSVGGRGFTLPADQPLAHASWLAVADVQGSASGARIVSAARLDDRDVAALIDAEAETRIVTRYDAAEDRVQALRERRLGAIRLASEPAQSPDPAQAAAALLAHVAANGLACLPWGAAGQALLTRAGYAGVDALGEENLLATLDDWLAPALDGARRLRDIAPDALVSALQGLAGWNAMQRIDRIAPRWFETPAGTRHEIDYGGADPKVAVRAQAVFGLDSHPHVGDPPRPLLIELTSPAGRPIQATRDLPAFWRGSWADVAKDMRGRYPRHPWPDDPASARATVRTKNADARRKS</sequence>
<dbReference type="GO" id="GO:0003676">
    <property type="term" value="F:nucleic acid binding"/>
    <property type="evidence" value="ECO:0007669"/>
    <property type="project" value="InterPro"/>
</dbReference>
<organism evidence="9 10">
    <name type="scientific">Flavisphingopyxis soli</name>
    <dbReference type="NCBI Taxonomy" id="2601267"/>
    <lineage>
        <taxon>Bacteria</taxon>
        <taxon>Pseudomonadati</taxon>
        <taxon>Pseudomonadota</taxon>
        <taxon>Alphaproteobacteria</taxon>
        <taxon>Sphingomonadales</taxon>
        <taxon>Sphingopyxidaceae</taxon>
        <taxon>Flavisphingopyxis</taxon>
    </lineage>
</organism>
<dbReference type="EMBL" id="VOPY01000001">
    <property type="protein sequence ID" value="TXC74195.1"/>
    <property type="molecule type" value="Genomic_DNA"/>
</dbReference>
<accession>A0A5C6UTZ2</accession>
<dbReference type="Pfam" id="PF00270">
    <property type="entry name" value="DEAD"/>
    <property type="match status" value="1"/>
</dbReference>
<evidence type="ECO:0000259" key="7">
    <source>
        <dbReference type="PROSITE" id="PS51192"/>
    </source>
</evidence>
<evidence type="ECO:0000256" key="3">
    <source>
        <dbReference type="ARBA" id="ARBA00022801"/>
    </source>
</evidence>
<keyword evidence="4 9" id="KW-0347">Helicase</keyword>
<comment type="caution">
    <text evidence="9">The sequence shown here is derived from an EMBL/GenBank/DDBJ whole genome shotgun (WGS) entry which is preliminary data.</text>
</comment>
<keyword evidence="2" id="KW-0547">Nucleotide-binding</keyword>
<protein>
    <recommendedName>
        <fullName evidence="1">RNA helicase</fullName>
        <ecNumber evidence="1">3.6.4.13</ecNumber>
    </recommendedName>
</protein>
<dbReference type="SUPFAM" id="SSF52540">
    <property type="entry name" value="P-loop containing nucleoside triphosphate hydrolases"/>
    <property type="match status" value="2"/>
</dbReference>
<dbReference type="Pfam" id="PF08482">
    <property type="entry name" value="HrpB_C"/>
    <property type="match status" value="1"/>
</dbReference>
<evidence type="ECO:0000256" key="6">
    <source>
        <dbReference type="SAM" id="MobiDB-lite"/>
    </source>
</evidence>
<dbReference type="EC" id="3.6.4.13" evidence="1"/>
<dbReference type="RefSeq" id="WP_147122103.1">
    <property type="nucleotide sequence ID" value="NZ_VOPY01000001.1"/>
</dbReference>
<gene>
    <name evidence="9" type="primary">hrpB</name>
    <name evidence="9" type="ORF">FSZ31_05660</name>
</gene>
<dbReference type="InterPro" id="IPR010225">
    <property type="entry name" value="HrpB"/>
</dbReference>
<name>A0A5C6UTZ2_9SPHN</name>
<dbReference type="Gene3D" id="3.40.50.300">
    <property type="entry name" value="P-loop containing nucleotide triphosphate hydrolases"/>
    <property type="match status" value="2"/>
</dbReference>
<evidence type="ECO:0000256" key="4">
    <source>
        <dbReference type="ARBA" id="ARBA00022806"/>
    </source>
</evidence>
<evidence type="ECO:0000313" key="10">
    <source>
        <dbReference type="Proteomes" id="UP000321129"/>
    </source>
</evidence>
<dbReference type="PANTHER" id="PTHR43519">
    <property type="entry name" value="ATP-DEPENDENT RNA HELICASE HRPB"/>
    <property type="match status" value="1"/>
</dbReference>
<dbReference type="Pfam" id="PF00271">
    <property type="entry name" value="Helicase_C"/>
    <property type="match status" value="1"/>
</dbReference>
<dbReference type="SMART" id="SM00487">
    <property type="entry name" value="DEXDc"/>
    <property type="match status" value="1"/>
</dbReference>
<dbReference type="InterPro" id="IPR007502">
    <property type="entry name" value="Helicase-assoc_dom"/>
</dbReference>
<feature type="domain" description="Helicase C-terminal" evidence="8">
    <location>
        <begin position="200"/>
        <end position="372"/>
    </location>
</feature>
<dbReference type="InterPro" id="IPR014001">
    <property type="entry name" value="Helicase_ATP-bd"/>
</dbReference>
<dbReference type="InterPro" id="IPR013689">
    <property type="entry name" value="RNA_helicase_ATP-dep_HrpB_C"/>
</dbReference>
<dbReference type="InterPro" id="IPR027417">
    <property type="entry name" value="P-loop_NTPase"/>
</dbReference>
<dbReference type="Proteomes" id="UP000321129">
    <property type="component" value="Unassembled WGS sequence"/>
</dbReference>
<dbReference type="AlphaFoldDB" id="A0A5C6UTZ2"/>
<reference evidence="9 10" key="1">
    <citation type="submission" date="2019-08" db="EMBL/GenBank/DDBJ databases">
        <title>Sphingorhabdus soil sp. nov., isolated from arctic soil.</title>
        <authorList>
            <person name="Liu Y."/>
        </authorList>
    </citation>
    <scope>NUCLEOTIDE SEQUENCE [LARGE SCALE GENOMIC DNA]</scope>
    <source>
        <strain evidence="9 10">D-2Q-5-6</strain>
    </source>
</reference>
<proteinExistence type="predicted"/>
<keyword evidence="3" id="KW-0378">Hydrolase</keyword>